<reference evidence="2" key="1">
    <citation type="submission" date="2011-08" db="EMBL/GenBank/DDBJ databases">
        <authorList>
            <person name="Rombauts S."/>
        </authorList>
    </citation>
    <scope>NUCLEOTIDE SEQUENCE</scope>
    <source>
        <strain evidence="2">London</strain>
    </source>
</reference>
<reference evidence="1" key="2">
    <citation type="submission" date="2015-06" db="UniProtKB">
        <authorList>
            <consortium name="EnsemblMetazoa"/>
        </authorList>
    </citation>
    <scope>IDENTIFICATION</scope>
</reference>
<accession>T1KF36</accession>
<name>T1KF36_TETUR</name>
<dbReference type="EnsemblMetazoa" id="tetur10g01700.1">
    <property type="protein sequence ID" value="tetur10g01700.1"/>
    <property type="gene ID" value="tetur10g01700"/>
</dbReference>
<proteinExistence type="predicted"/>
<dbReference type="Proteomes" id="UP000015104">
    <property type="component" value="Unassembled WGS sequence"/>
</dbReference>
<sequence length="28" mass="3161">MKPTSFIIFVIIILLLGRLGGNYFDLCC</sequence>
<dbReference type="AlphaFoldDB" id="T1KF36"/>
<dbReference type="HOGENOM" id="CLU_3413361_0_0_1"/>
<evidence type="ECO:0000313" key="1">
    <source>
        <dbReference type="EnsemblMetazoa" id="tetur10g01700.1"/>
    </source>
</evidence>
<evidence type="ECO:0000313" key="2">
    <source>
        <dbReference type="Proteomes" id="UP000015104"/>
    </source>
</evidence>
<organism evidence="1 2">
    <name type="scientific">Tetranychus urticae</name>
    <name type="common">Two-spotted spider mite</name>
    <dbReference type="NCBI Taxonomy" id="32264"/>
    <lineage>
        <taxon>Eukaryota</taxon>
        <taxon>Metazoa</taxon>
        <taxon>Ecdysozoa</taxon>
        <taxon>Arthropoda</taxon>
        <taxon>Chelicerata</taxon>
        <taxon>Arachnida</taxon>
        <taxon>Acari</taxon>
        <taxon>Acariformes</taxon>
        <taxon>Trombidiformes</taxon>
        <taxon>Prostigmata</taxon>
        <taxon>Eleutherengona</taxon>
        <taxon>Raphignathae</taxon>
        <taxon>Tetranychoidea</taxon>
        <taxon>Tetranychidae</taxon>
        <taxon>Tetranychus</taxon>
    </lineage>
</organism>
<dbReference type="EMBL" id="CAEY01000032">
    <property type="status" value="NOT_ANNOTATED_CDS"/>
    <property type="molecule type" value="Genomic_DNA"/>
</dbReference>
<keyword evidence="2" id="KW-1185">Reference proteome</keyword>
<protein>
    <submittedName>
        <fullName evidence="1">Uncharacterized protein</fullName>
    </submittedName>
</protein>